<proteinExistence type="predicted"/>
<dbReference type="GO" id="GO:0003700">
    <property type="term" value="F:DNA-binding transcription factor activity"/>
    <property type="evidence" value="ECO:0007669"/>
    <property type="project" value="InterPro"/>
</dbReference>
<dbReference type="SMART" id="SM00342">
    <property type="entry name" value="HTH_ARAC"/>
    <property type="match status" value="1"/>
</dbReference>
<dbReference type="InterPro" id="IPR050204">
    <property type="entry name" value="AraC_XylS_family_regulators"/>
</dbReference>
<dbReference type="Pfam" id="PF14525">
    <property type="entry name" value="AraC_binding_2"/>
    <property type="match status" value="1"/>
</dbReference>
<dbReference type="EMBL" id="QXTG01000002">
    <property type="protein sequence ID" value="RIX28736.1"/>
    <property type="molecule type" value="Genomic_DNA"/>
</dbReference>
<keyword evidence="7" id="KW-1185">Reference proteome</keyword>
<organism evidence="6 7">
    <name type="scientific">Amnibacterium setariae</name>
    <dbReference type="NCBI Taxonomy" id="2306585"/>
    <lineage>
        <taxon>Bacteria</taxon>
        <taxon>Bacillati</taxon>
        <taxon>Actinomycetota</taxon>
        <taxon>Actinomycetes</taxon>
        <taxon>Micrococcales</taxon>
        <taxon>Microbacteriaceae</taxon>
        <taxon>Amnibacterium</taxon>
    </lineage>
</organism>
<evidence type="ECO:0000256" key="2">
    <source>
        <dbReference type="ARBA" id="ARBA00023125"/>
    </source>
</evidence>
<evidence type="ECO:0000313" key="7">
    <source>
        <dbReference type="Proteomes" id="UP000265742"/>
    </source>
</evidence>
<evidence type="ECO:0000256" key="1">
    <source>
        <dbReference type="ARBA" id="ARBA00023015"/>
    </source>
</evidence>
<dbReference type="Gene3D" id="1.10.10.60">
    <property type="entry name" value="Homeodomain-like"/>
    <property type="match status" value="1"/>
</dbReference>
<dbReference type="AlphaFoldDB" id="A0A3A1U2N2"/>
<feature type="compositionally biased region" description="Basic and acidic residues" evidence="4">
    <location>
        <begin position="12"/>
        <end position="25"/>
    </location>
</feature>
<dbReference type="Proteomes" id="UP000265742">
    <property type="component" value="Unassembled WGS sequence"/>
</dbReference>
<name>A0A3A1U2N2_9MICO</name>
<keyword evidence="1" id="KW-0805">Transcription regulation</keyword>
<feature type="region of interest" description="Disordered" evidence="4">
    <location>
        <begin position="1"/>
        <end position="25"/>
    </location>
</feature>
<evidence type="ECO:0000313" key="6">
    <source>
        <dbReference type="EMBL" id="RIX28736.1"/>
    </source>
</evidence>
<dbReference type="GO" id="GO:0043565">
    <property type="term" value="F:sequence-specific DNA binding"/>
    <property type="evidence" value="ECO:0007669"/>
    <property type="project" value="InterPro"/>
</dbReference>
<comment type="caution">
    <text evidence="6">The sequence shown here is derived from an EMBL/GenBank/DDBJ whole genome shotgun (WGS) entry which is preliminary data.</text>
</comment>
<keyword evidence="3" id="KW-0804">Transcription</keyword>
<dbReference type="InterPro" id="IPR018060">
    <property type="entry name" value="HTH_AraC"/>
</dbReference>
<protein>
    <submittedName>
        <fullName evidence="6">Helix-turn-helix domain-containing protein</fullName>
    </submittedName>
</protein>
<reference evidence="7" key="1">
    <citation type="submission" date="2018-09" db="EMBL/GenBank/DDBJ databases">
        <authorList>
            <person name="Kim I."/>
        </authorList>
    </citation>
    <scope>NUCLEOTIDE SEQUENCE [LARGE SCALE GENOMIC DNA]</scope>
    <source>
        <strain evidence="7">DD4a</strain>
    </source>
</reference>
<dbReference type="PANTHER" id="PTHR46796">
    <property type="entry name" value="HTH-TYPE TRANSCRIPTIONAL ACTIVATOR RHAS-RELATED"/>
    <property type="match status" value="1"/>
</dbReference>
<feature type="domain" description="HTH araC/xylS-type" evidence="5">
    <location>
        <begin position="217"/>
        <end position="317"/>
    </location>
</feature>
<evidence type="ECO:0000259" key="5">
    <source>
        <dbReference type="PROSITE" id="PS01124"/>
    </source>
</evidence>
<evidence type="ECO:0000256" key="4">
    <source>
        <dbReference type="SAM" id="MobiDB-lite"/>
    </source>
</evidence>
<dbReference type="PANTHER" id="PTHR46796:SF6">
    <property type="entry name" value="ARAC SUBFAMILY"/>
    <property type="match status" value="1"/>
</dbReference>
<gene>
    <name evidence="6" type="ORF">D1781_15205</name>
</gene>
<keyword evidence="2" id="KW-0238">DNA-binding</keyword>
<dbReference type="Pfam" id="PF12833">
    <property type="entry name" value="HTH_18"/>
    <property type="match status" value="1"/>
</dbReference>
<dbReference type="OrthoDB" id="9799345at2"/>
<dbReference type="PROSITE" id="PS01124">
    <property type="entry name" value="HTH_ARAC_FAMILY_2"/>
    <property type="match status" value="1"/>
</dbReference>
<sequence length="328" mass="34912">MVMTLPPGSAFDDERPAADRVRRGTERPGVAVESWRGAGGLRRLQERVRVAVPDPAGFDASWSAVALDGARVGAWSTTPVSGARPASRDPASVHLVLVTEGRVRYWTNGRGVDGGAGSVHLLSTTDPLRFGVPVRTSTVLVALQPVHLGPEARAAVGASIGELPATRITAGLLALAGQVLDPEAGGPECPAARALRAVAVAVVEDSVPEGVEHDLRARILDHIERRLDDPDLGPQSIAAEFGVSLRWVHQVFNVDGSSLARHIRERRLDLIGERLRNDGRLPRIGALAERSGFGSRDQLTRAFKARYGVTIGEYAALVDLGRPPAPLR</sequence>
<dbReference type="InterPro" id="IPR035418">
    <property type="entry name" value="AraC-bd_2"/>
</dbReference>
<evidence type="ECO:0000256" key="3">
    <source>
        <dbReference type="ARBA" id="ARBA00023163"/>
    </source>
</evidence>
<accession>A0A3A1U2N2</accession>